<feature type="non-terminal residue" evidence="10">
    <location>
        <position position="1"/>
    </location>
</feature>
<keyword evidence="7" id="KW-0175">Coiled coil</keyword>
<dbReference type="Gene3D" id="1.20.5.170">
    <property type="match status" value="1"/>
</dbReference>
<keyword evidence="2" id="KW-0805">Transcription regulation</keyword>
<evidence type="ECO:0000256" key="5">
    <source>
        <dbReference type="ARBA" id="ARBA00023163"/>
    </source>
</evidence>
<organism evidence="10">
    <name type="scientific">Triatoma infestans</name>
    <name type="common">Assassin bug</name>
    <dbReference type="NCBI Taxonomy" id="30076"/>
    <lineage>
        <taxon>Eukaryota</taxon>
        <taxon>Metazoa</taxon>
        <taxon>Ecdysozoa</taxon>
        <taxon>Arthropoda</taxon>
        <taxon>Hexapoda</taxon>
        <taxon>Insecta</taxon>
        <taxon>Pterygota</taxon>
        <taxon>Neoptera</taxon>
        <taxon>Paraneoptera</taxon>
        <taxon>Hemiptera</taxon>
        <taxon>Heteroptera</taxon>
        <taxon>Panheteroptera</taxon>
        <taxon>Cimicomorpha</taxon>
        <taxon>Reduviidae</taxon>
        <taxon>Triatominae</taxon>
        <taxon>Triatoma</taxon>
    </lineage>
</organism>
<dbReference type="EMBL" id="GBBI01004227">
    <property type="protein sequence ID" value="JAC14485.1"/>
    <property type="molecule type" value="mRNA"/>
</dbReference>
<accession>A0A023EZ54</accession>
<feature type="region of interest" description="Disordered" evidence="8">
    <location>
        <begin position="87"/>
        <end position="121"/>
    </location>
</feature>
<sequence length="311" mass="34285">DGLNSGVPTRTTATLTPTTLRSVEQLLEIPSQVEAHQNQARFVPPVIHPTHQVVQKPGFMSVVDTKSWQGGSARVTEGHSVQIELNTKPATIQPRKNVGGRRPNKDKSISPEEEERRAVRRERNKLAAARCRKRRLDHTNELMMETDGLQKKKSGLQSEIQQLKMQKEELEYLLETHRPCCRLEAENETIRSESPPDIKPFPLTLKVDTKEDIDQEQESNITTILPPKRNGGKRPTSLPVPMQLLNSDGVPITTPTAGILFNFDSLMDGGTGLTPVSGPLAPSCSTQQRHSGSGTVSDLSSPDSTTKLVSL</sequence>
<keyword evidence="4" id="KW-0010">Activator</keyword>
<dbReference type="InterPro" id="IPR000837">
    <property type="entry name" value="AP-1"/>
</dbReference>
<dbReference type="SUPFAM" id="SSF57959">
    <property type="entry name" value="Leucine zipper domain"/>
    <property type="match status" value="1"/>
</dbReference>
<evidence type="ECO:0000256" key="1">
    <source>
        <dbReference type="ARBA" id="ARBA00007619"/>
    </source>
</evidence>
<name>A0A023EZ54_TRIIF</name>
<evidence type="ECO:0000256" key="8">
    <source>
        <dbReference type="SAM" id="MobiDB-lite"/>
    </source>
</evidence>
<dbReference type="InterPro" id="IPR046347">
    <property type="entry name" value="bZIP_sf"/>
</dbReference>
<feature type="domain" description="BZIP" evidence="9">
    <location>
        <begin position="114"/>
        <end position="177"/>
    </location>
</feature>
<evidence type="ECO:0000313" key="10">
    <source>
        <dbReference type="EMBL" id="JAC14485.1"/>
    </source>
</evidence>
<reference evidence="10" key="1">
    <citation type="journal article" date="2014" name="PLoS Negl. Trop. Dis.">
        <title>An updated insight into the Sialotranscriptome of Triatoma infestans: developmental stage and geographic variations.</title>
        <authorList>
            <person name="Schwarz A."/>
            <person name="Medrano-Mercado N."/>
            <person name="Schaub G.A."/>
            <person name="Struchiner C.J."/>
            <person name="Bargues M.D."/>
            <person name="Levy M.Z."/>
            <person name="Ribeiro J.M."/>
        </authorList>
    </citation>
    <scope>NUCLEOTIDE SEQUENCE</scope>
    <source>
        <strain evidence="10">Chile</strain>
        <tissue evidence="10">Salivary glands</tissue>
    </source>
</reference>
<dbReference type="SMART" id="SM00338">
    <property type="entry name" value="BRLZ"/>
    <property type="match status" value="1"/>
</dbReference>
<dbReference type="CDD" id="cd14721">
    <property type="entry name" value="bZIP_Fos"/>
    <property type="match status" value="1"/>
</dbReference>
<dbReference type="PRINTS" id="PR00042">
    <property type="entry name" value="LEUZIPPRFOS"/>
</dbReference>
<dbReference type="InterPro" id="IPR004827">
    <property type="entry name" value="bZIP"/>
</dbReference>
<proteinExistence type="evidence at transcript level"/>
<evidence type="ECO:0000256" key="4">
    <source>
        <dbReference type="ARBA" id="ARBA00023159"/>
    </source>
</evidence>
<evidence type="ECO:0000256" key="3">
    <source>
        <dbReference type="ARBA" id="ARBA00023125"/>
    </source>
</evidence>
<feature type="coiled-coil region" evidence="7">
    <location>
        <begin position="146"/>
        <end position="173"/>
    </location>
</feature>
<comment type="subunit">
    <text evidence="6">Homodimer. Heterodimer with Jra. The kay-Jra heterodimer binds more stably to the AP-1 site than either of the two proteins alone.</text>
</comment>
<evidence type="ECO:0000259" key="9">
    <source>
        <dbReference type="PROSITE" id="PS50217"/>
    </source>
</evidence>
<keyword evidence="5" id="KW-0804">Transcription</keyword>
<comment type="similarity">
    <text evidence="1">Belongs to the bZIP family. Fos subfamily.</text>
</comment>
<dbReference type="PANTHER" id="PTHR23351:SF56">
    <property type="entry name" value="KAYAK"/>
    <property type="match status" value="1"/>
</dbReference>
<dbReference type="Pfam" id="PF00170">
    <property type="entry name" value="bZIP_1"/>
    <property type="match status" value="1"/>
</dbReference>
<dbReference type="PANTHER" id="PTHR23351">
    <property type="entry name" value="FOS TRANSCRIPTION FACTOR-RELATED"/>
    <property type="match status" value="1"/>
</dbReference>
<dbReference type="PROSITE" id="PS00036">
    <property type="entry name" value="BZIP_BASIC"/>
    <property type="match status" value="1"/>
</dbReference>
<evidence type="ECO:0000256" key="6">
    <source>
        <dbReference type="ARBA" id="ARBA00044005"/>
    </source>
</evidence>
<dbReference type="GO" id="GO:0000981">
    <property type="term" value="F:DNA-binding transcription factor activity, RNA polymerase II-specific"/>
    <property type="evidence" value="ECO:0007669"/>
    <property type="project" value="TreeGrafter"/>
</dbReference>
<protein>
    <submittedName>
        <fullName evidence="10">Putative transcription factor kayak</fullName>
    </submittedName>
</protein>
<evidence type="ECO:0000256" key="2">
    <source>
        <dbReference type="ARBA" id="ARBA00023015"/>
    </source>
</evidence>
<dbReference type="PROSITE" id="PS50217">
    <property type="entry name" value="BZIP"/>
    <property type="match status" value="1"/>
</dbReference>
<dbReference type="AlphaFoldDB" id="A0A023EZ54"/>
<feature type="compositionally biased region" description="Basic and acidic residues" evidence="8">
    <location>
        <begin position="103"/>
        <end position="117"/>
    </location>
</feature>
<dbReference type="GO" id="GO:0005634">
    <property type="term" value="C:nucleus"/>
    <property type="evidence" value="ECO:0007669"/>
    <property type="project" value="UniProtKB-ARBA"/>
</dbReference>
<dbReference type="FunFam" id="1.20.5.170:FF:000006">
    <property type="entry name" value="fos-related antigen 2 isoform X1"/>
    <property type="match status" value="1"/>
</dbReference>
<feature type="compositionally biased region" description="Polar residues" evidence="8">
    <location>
        <begin position="283"/>
        <end position="311"/>
    </location>
</feature>
<keyword evidence="3" id="KW-0238">DNA-binding</keyword>
<dbReference type="GO" id="GO:0000978">
    <property type="term" value="F:RNA polymerase II cis-regulatory region sequence-specific DNA binding"/>
    <property type="evidence" value="ECO:0007669"/>
    <property type="project" value="TreeGrafter"/>
</dbReference>
<feature type="region of interest" description="Disordered" evidence="8">
    <location>
        <begin position="277"/>
        <end position="311"/>
    </location>
</feature>
<evidence type="ECO:0000256" key="7">
    <source>
        <dbReference type="SAM" id="Coils"/>
    </source>
</evidence>